<gene>
    <name evidence="1" type="ORF">RHGRI_015554</name>
</gene>
<dbReference type="InterPro" id="IPR036070">
    <property type="entry name" value="Nop_dom_sf"/>
</dbReference>
<evidence type="ECO:0000313" key="1">
    <source>
        <dbReference type="EMBL" id="KAG5550643.1"/>
    </source>
</evidence>
<dbReference type="Proteomes" id="UP000823749">
    <property type="component" value="Chromosome 5"/>
</dbReference>
<sequence length="92" mass="10704">MPQFCYLLPSNLLSDIRGHFKFLAFRYVARNSTVAALVDWMRGDPTGKTGRCIRDEIIRVSEQWRKKSYLAAKQGSELDPLRTFKPKGRKDR</sequence>
<evidence type="ECO:0000313" key="2">
    <source>
        <dbReference type="Proteomes" id="UP000823749"/>
    </source>
</evidence>
<dbReference type="SUPFAM" id="SSF89124">
    <property type="entry name" value="Nop domain"/>
    <property type="match status" value="1"/>
</dbReference>
<dbReference type="EMBL" id="JACTNZ010000005">
    <property type="protein sequence ID" value="KAG5550643.1"/>
    <property type="molecule type" value="Genomic_DNA"/>
</dbReference>
<reference evidence="1" key="1">
    <citation type="submission" date="2020-08" db="EMBL/GenBank/DDBJ databases">
        <title>Plant Genome Project.</title>
        <authorList>
            <person name="Zhang R.-G."/>
        </authorList>
    </citation>
    <scope>NUCLEOTIDE SEQUENCE</scope>
    <source>
        <strain evidence="1">WSP0</strain>
        <tissue evidence="1">Leaf</tissue>
    </source>
</reference>
<dbReference type="AlphaFoldDB" id="A0AAV6KDR2"/>
<name>A0AAV6KDR2_9ERIC</name>
<accession>A0AAV6KDR2</accession>
<proteinExistence type="predicted"/>
<keyword evidence="2" id="KW-1185">Reference proteome</keyword>
<protein>
    <submittedName>
        <fullName evidence="1">Uncharacterized protein</fullName>
    </submittedName>
</protein>
<organism evidence="1 2">
    <name type="scientific">Rhododendron griersonianum</name>
    <dbReference type="NCBI Taxonomy" id="479676"/>
    <lineage>
        <taxon>Eukaryota</taxon>
        <taxon>Viridiplantae</taxon>
        <taxon>Streptophyta</taxon>
        <taxon>Embryophyta</taxon>
        <taxon>Tracheophyta</taxon>
        <taxon>Spermatophyta</taxon>
        <taxon>Magnoliopsida</taxon>
        <taxon>eudicotyledons</taxon>
        <taxon>Gunneridae</taxon>
        <taxon>Pentapetalae</taxon>
        <taxon>asterids</taxon>
        <taxon>Ericales</taxon>
        <taxon>Ericaceae</taxon>
        <taxon>Ericoideae</taxon>
        <taxon>Rhodoreae</taxon>
        <taxon>Rhododendron</taxon>
    </lineage>
</organism>
<comment type="caution">
    <text evidence="1">The sequence shown here is derived from an EMBL/GenBank/DDBJ whole genome shotgun (WGS) entry which is preliminary data.</text>
</comment>